<keyword evidence="3" id="KW-1185">Reference proteome</keyword>
<dbReference type="AlphaFoldDB" id="A0A2Z4LWJ0"/>
<dbReference type="InterPro" id="IPR036280">
    <property type="entry name" value="Multihaem_cyt_sf"/>
</dbReference>
<dbReference type="Proteomes" id="UP000248536">
    <property type="component" value="Chromosome"/>
</dbReference>
<dbReference type="SUPFAM" id="SSF48695">
    <property type="entry name" value="Multiheme cytochromes"/>
    <property type="match status" value="1"/>
</dbReference>
<sequence>MIQPKIGYPIALFAVAGIALALNHGPVASTYTIVPQESTEITKAGTPFDKMMAVLTHERCVNCHPNDNIPKQGKDSHPHYFGIQGGTDDMGYEATKCTTCHQSENNDYSGVPGAPEWALAPAEMFWEGLNRIEIAKSMMDPKRNGGRTPEETMHHLTEHKLVLWAWEPGVDANGKQREPPPVPKDEYIAAVKQWFKEGHTIPAE</sequence>
<dbReference type="RefSeq" id="WP_112379426.1">
    <property type="nucleotide sequence ID" value="NZ_CP030104.1"/>
</dbReference>
<protein>
    <submittedName>
        <fullName evidence="2">Uncharacterized protein</fullName>
    </submittedName>
</protein>
<organism evidence="2 3">
    <name type="scientific">Flagellimonas maritima</name>
    <dbReference type="NCBI Taxonomy" id="1383885"/>
    <lineage>
        <taxon>Bacteria</taxon>
        <taxon>Pseudomonadati</taxon>
        <taxon>Bacteroidota</taxon>
        <taxon>Flavobacteriia</taxon>
        <taxon>Flavobacteriales</taxon>
        <taxon>Flavobacteriaceae</taxon>
        <taxon>Flagellimonas</taxon>
    </lineage>
</organism>
<dbReference type="EMBL" id="CP030104">
    <property type="protein sequence ID" value="AWX46109.1"/>
    <property type="molecule type" value="Genomic_DNA"/>
</dbReference>
<dbReference type="KEGG" id="spon:HME9304_03141"/>
<feature type="signal peptide" evidence="1">
    <location>
        <begin position="1"/>
        <end position="21"/>
    </location>
</feature>
<keyword evidence="1" id="KW-0732">Signal</keyword>
<reference evidence="2 3" key="1">
    <citation type="submission" date="2018-06" db="EMBL/GenBank/DDBJ databases">
        <title>Spongiibacterium sp. HME9304 Genome sequencing and assembly.</title>
        <authorList>
            <person name="Kang H."/>
            <person name="Kim H."/>
            <person name="Joh K."/>
        </authorList>
    </citation>
    <scope>NUCLEOTIDE SEQUENCE [LARGE SCALE GENOMIC DNA]</scope>
    <source>
        <strain evidence="2 3">HME9304</strain>
    </source>
</reference>
<proteinExistence type="predicted"/>
<name>A0A2Z4LWJ0_9FLAO</name>
<feature type="chain" id="PRO_5016461727" evidence="1">
    <location>
        <begin position="22"/>
        <end position="204"/>
    </location>
</feature>
<evidence type="ECO:0000313" key="3">
    <source>
        <dbReference type="Proteomes" id="UP000248536"/>
    </source>
</evidence>
<gene>
    <name evidence="2" type="ORF">HME9304_03141</name>
</gene>
<evidence type="ECO:0000256" key="1">
    <source>
        <dbReference type="SAM" id="SignalP"/>
    </source>
</evidence>
<dbReference type="OrthoDB" id="656942at2"/>
<evidence type="ECO:0000313" key="2">
    <source>
        <dbReference type="EMBL" id="AWX46109.1"/>
    </source>
</evidence>
<accession>A0A2Z4LWJ0</accession>